<dbReference type="Proteomes" id="UP001239782">
    <property type="component" value="Chromosome"/>
</dbReference>
<evidence type="ECO:0000256" key="4">
    <source>
        <dbReference type="RuleBase" id="RU366007"/>
    </source>
</evidence>
<dbReference type="PANTHER" id="PTHR43380:SF1">
    <property type="entry name" value="2-OXOISOVALERATE DEHYDROGENASE SUBUNIT ALPHA, MITOCHONDRIAL"/>
    <property type="match status" value="1"/>
</dbReference>
<dbReference type="AlphaFoldDB" id="A0AA51RUT6"/>
<comment type="subunit">
    <text evidence="4">Heterodimer of an alpha and a beta chain.</text>
</comment>
<evidence type="ECO:0000313" key="7">
    <source>
        <dbReference type="Proteomes" id="UP001239782"/>
    </source>
</evidence>
<dbReference type="EC" id="1.2.4.1" evidence="4"/>
<comment type="function">
    <text evidence="4">The pyruvate dehydrogenase complex catalyzes the overall conversion of pyruvate to acetyl-CoA and CO(2). It contains multiple copies of three enzymatic components: pyruvate dehydrogenase (E1), dihydrolipoamide acetyltransferase (E2) and lipoamide dehydrogenase (E3).</text>
</comment>
<dbReference type="EMBL" id="CP133548">
    <property type="protein sequence ID" value="WMS88007.1"/>
    <property type="molecule type" value="Genomic_DNA"/>
</dbReference>
<dbReference type="GO" id="GO:0009083">
    <property type="term" value="P:branched-chain amino acid catabolic process"/>
    <property type="evidence" value="ECO:0007669"/>
    <property type="project" value="TreeGrafter"/>
</dbReference>
<dbReference type="InterPro" id="IPR017596">
    <property type="entry name" value="PdhA/BkdA"/>
</dbReference>
<dbReference type="GO" id="GO:0004739">
    <property type="term" value="F:pyruvate dehydrogenase (acetyl-transferring) activity"/>
    <property type="evidence" value="ECO:0007669"/>
    <property type="project" value="UniProtKB-UniRule"/>
</dbReference>
<feature type="domain" description="Dehydrogenase E1 component" evidence="5">
    <location>
        <begin position="41"/>
        <end position="329"/>
    </location>
</feature>
<dbReference type="CDD" id="cd02000">
    <property type="entry name" value="TPP_E1_PDC_ADC_BCADC"/>
    <property type="match status" value="1"/>
</dbReference>
<protein>
    <recommendedName>
        <fullName evidence="4">Pyruvate dehydrogenase E1 component subunit alpha</fullName>
        <ecNumber evidence="4">1.2.4.1</ecNumber>
    </recommendedName>
</protein>
<dbReference type="Pfam" id="PF00676">
    <property type="entry name" value="E1_dh"/>
    <property type="match status" value="1"/>
</dbReference>
<evidence type="ECO:0000256" key="1">
    <source>
        <dbReference type="ARBA" id="ARBA00001964"/>
    </source>
</evidence>
<evidence type="ECO:0000256" key="3">
    <source>
        <dbReference type="ARBA" id="ARBA00023052"/>
    </source>
</evidence>
<dbReference type="NCBIfam" id="TIGR03181">
    <property type="entry name" value="PDH_E1_alph_x"/>
    <property type="match status" value="1"/>
</dbReference>
<proteinExistence type="predicted"/>
<keyword evidence="3 4" id="KW-0786">Thiamine pyrophosphate</keyword>
<dbReference type="InterPro" id="IPR050771">
    <property type="entry name" value="Alpha-ketoacid_DH_E1_comp"/>
</dbReference>
<dbReference type="InterPro" id="IPR029061">
    <property type="entry name" value="THDP-binding"/>
</dbReference>
<organism evidence="6 7">
    <name type="scientific">Pleionea litopenaei</name>
    <dbReference type="NCBI Taxonomy" id="3070815"/>
    <lineage>
        <taxon>Bacteria</taxon>
        <taxon>Pseudomonadati</taxon>
        <taxon>Pseudomonadota</taxon>
        <taxon>Gammaproteobacteria</taxon>
        <taxon>Oceanospirillales</taxon>
        <taxon>Pleioneaceae</taxon>
        <taxon>Pleionea</taxon>
    </lineage>
</organism>
<keyword evidence="7" id="KW-1185">Reference proteome</keyword>
<gene>
    <name evidence="6" type="primary">pdhA</name>
    <name evidence="6" type="ORF">Q9312_03600</name>
</gene>
<sequence>MTTVAKFDIKYIQYIDKDGKPTTKKLPKLAKDIDTLKTLYRSMNRIRTLDTKAYALQRTGKMGTYPAALGQEAIGVGFGSALNKEDVLVPYYRGQAAMIEHGVRMEEVLLYWGGDERGSDYQNAREDFPIAVPIATQLLHAAGVAKAMQLKGEKRCVATEIGEGGTSEGDFYEAINVAGIWNLGVVFFINNNQWAISVPSEIQTACETYAQKAIAAGVECVQVDGNDIIAVRDAAEQAYKKAREGKGPTLIECISLRLCDHTTADDARRYRPEGELDEGWKAEPILRLRKYLESLDAWSEDEEKAMQEELAKEVQEAVDNYVNTPVDKPEAMFDYLYEELPARTLEQREYAIQAAAKKGA</sequence>
<evidence type="ECO:0000313" key="6">
    <source>
        <dbReference type="EMBL" id="WMS88007.1"/>
    </source>
</evidence>
<dbReference type="Gene3D" id="3.40.50.970">
    <property type="match status" value="1"/>
</dbReference>
<name>A0AA51RUT6_9GAMM</name>
<evidence type="ECO:0000259" key="5">
    <source>
        <dbReference type="Pfam" id="PF00676"/>
    </source>
</evidence>
<dbReference type="PANTHER" id="PTHR43380">
    <property type="entry name" value="2-OXOISOVALERATE DEHYDROGENASE SUBUNIT ALPHA, MITOCHONDRIAL"/>
    <property type="match status" value="1"/>
</dbReference>
<reference evidence="6 7" key="1">
    <citation type="submission" date="2023-08" db="EMBL/GenBank/DDBJ databases">
        <title>Pleionea litopenaei sp. nov., isolated from stomach of juvenile Litopenaeus vannamei.</title>
        <authorList>
            <person name="Rho A.M."/>
            <person name="Hwang C.Y."/>
        </authorList>
    </citation>
    <scope>NUCLEOTIDE SEQUENCE [LARGE SCALE GENOMIC DNA]</scope>
    <source>
        <strain evidence="6 7">HL-JVS1</strain>
    </source>
</reference>
<keyword evidence="4 6" id="KW-0670">Pyruvate</keyword>
<dbReference type="RefSeq" id="WP_309203183.1">
    <property type="nucleotide sequence ID" value="NZ_CP133548.1"/>
</dbReference>
<accession>A0AA51RUT6</accession>
<dbReference type="InterPro" id="IPR001017">
    <property type="entry name" value="DH_E1"/>
</dbReference>
<comment type="catalytic activity">
    <reaction evidence="4">
        <text>N(6)-[(R)-lipoyl]-L-lysyl-[protein] + pyruvate + H(+) = N(6)-[(R)-S(8)-acetyldihydrolipoyl]-L-lysyl-[protein] + CO2</text>
        <dbReference type="Rhea" id="RHEA:19189"/>
        <dbReference type="Rhea" id="RHEA-COMP:10474"/>
        <dbReference type="Rhea" id="RHEA-COMP:10478"/>
        <dbReference type="ChEBI" id="CHEBI:15361"/>
        <dbReference type="ChEBI" id="CHEBI:15378"/>
        <dbReference type="ChEBI" id="CHEBI:16526"/>
        <dbReference type="ChEBI" id="CHEBI:83099"/>
        <dbReference type="ChEBI" id="CHEBI:83111"/>
        <dbReference type="EC" id="1.2.4.1"/>
    </reaction>
</comment>
<comment type="cofactor">
    <cofactor evidence="1 4">
        <name>thiamine diphosphate</name>
        <dbReference type="ChEBI" id="CHEBI:58937"/>
    </cofactor>
</comment>
<evidence type="ECO:0000256" key="2">
    <source>
        <dbReference type="ARBA" id="ARBA00023002"/>
    </source>
</evidence>
<dbReference type="KEGG" id="plei:Q9312_03600"/>
<dbReference type="SUPFAM" id="SSF52518">
    <property type="entry name" value="Thiamin diphosphate-binding fold (THDP-binding)"/>
    <property type="match status" value="1"/>
</dbReference>
<keyword evidence="2 4" id="KW-0560">Oxidoreductase</keyword>